<gene>
    <name evidence="1" type="ordered locus">NT01EI_0688</name>
</gene>
<evidence type="ECO:0000313" key="1">
    <source>
        <dbReference type="EMBL" id="ACR67910.1"/>
    </source>
</evidence>
<dbReference type="KEGG" id="eic:NT01EI_0688"/>
<sequence>MAIFSVYLLFPPLHCPHIDFFSEKTHYSAVAFDICVRQPFSPFLKLAFLITWH</sequence>
<reference evidence="1 2" key="2">
    <citation type="journal article" date="2012" name="J. Bacteriol.">
        <title>Genome Sequence of Edwardsiella ictaluri 93-146, a Strain Associated with a Natural Channel Catfish Outbreak of Enteric Septicemia of Catfish.</title>
        <authorList>
            <person name="Williams M.L."/>
            <person name="Gillaspy A.F."/>
            <person name="Dyer D.W."/>
            <person name="Thune R.L."/>
            <person name="Waldbieser G.C."/>
            <person name="Schuster S.C."/>
            <person name="Gipson J."/>
            <person name="Zaitshik J."/>
            <person name="Landry C."/>
            <person name="Banes M.M."/>
            <person name="Lawrence M.L."/>
        </authorList>
    </citation>
    <scope>NUCLEOTIDE SEQUENCE [LARGE SCALE GENOMIC DNA]</scope>
    <source>
        <strain evidence="1 2">93-146</strain>
    </source>
</reference>
<proteinExistence type="predicted"/>
<name>C5B7N3_EDWI9</name>
<dbReference type="HOGENOM" id="CLU_3117338_0_0_6"/>
<accession>C5B7N3</accession>
<dbReference type="Proteomes" id="UP000001485">
    <property type="component" value="Chromosome"/>
</dbReference>
<reference evidence="2" key="1">
    <citation type="submission" date="2009-03" db="EMBL/GenBank/DDBJ databases">
        <title>Complete genome sequence of Edwardsiella ictaluri 93-146.</title>
        <authorList>
            <person name="Williams M.L."/>
            <person name="Gillaspy A.F."/>
            <person name="Dyer D.W."/>
            <person name="Thune R.L."/>
            <person name="Waldbieser G.C."/>
            <person name="Schuster S.C."/>
            <person name="Gipson J."/>
            <person name="Zaitshik J."/>
            <person name="Landry C."/>
            <person name="Lawrence M.L."/>
        </authorList>
    </citation>
    <scope>NUCLEOTIDE SEQUENCE [LARGE SCALE GENOMIC DNA]</scope>
    <source>
        <strain evidence="2">93-146</strain>
    </source>
</reference>
<dbReference type="AlphaFoldDB" id="C5B7N3"/>
<evidence type="ECO:0000313" key="2">
    <source>
        <dbReference type="Proteomes" id="UP000001485"/>
    </source>
</evidence>
<protein>
    <submittedName>
        <fullName evidence="1">Uncharacterized protein</fullName>
    </submittedName>
</protein>
<organism evidence="1 2">
    <name type="scientific">Edwardsiella ictaluri (strain 93-146)</name>
    <dbReference type="NCBI Taxonomy" id="634503"/>
    <lineage>
        <taxon>Bacteria</taxon>
        <taxon>Pseudomonadati</taxon>
        <taxon>Pseudomonadota</taxon>
        <taxon>Gammaproteobacteria</taxon>
        <taxon>Enterobacterales</taxon>
        <taxon>Hafniaceae</taxon>
        <taxon>Edwardsiella</taxon>
    </lineage>
</organism>
<dbReference type="EMBL" id="CP001600">
    <property type="protein sequence ID" value="ACR67910.1"/>
    <property type="molecule type" value="Genomic_DNA"/>
</dbReference>